<dbReference type="Proteomes" id="UP001175271">
    <property type="component" value="Unassembled WGS sequence"/>
</dbReference>
<evidence type="ECO:0000256" key="1">
    <source>
        <dbReference type="SAM" id="MobiDB-lite"/>
    </source>
</evidence>
<feature type="region of interest" description="Disordered" evidence="1">
    <location>
        <begin position="30"/>
        <end position="146"/>
    </location>
</feature>
<organism evidence="2 3">
    <name type="scientific">Steinernema hermaphroditum</name>
    <dbReference type="NCBI Taxonomy" id="289476"/>
    <lineage>
        <taxon>Eukaryota</taxon>
        <taxon>Metazoa</taxon>
        <taxon>Ecdysozoa</taxon>
        <taxon>Nematoda</taxon>
        <taxon>Chromadorea</taxon>
        <taxon>Rhabditida</taxon>
        <taxon>Tylenchina</taxon>
        <taxon>Panagrolaimomorpha</taxon>
        <taxon>Strongyloidoidea</taxon>
        <taxon>Steinernematidae</taxon>
        <taxon>Steinernema</taxon>
    </lineage>
</organism>
<evidence type="ECO:0000313" key="3">
    <source>
        <dbReference type="Proteomes" id="UP001175271"/>
    </source>
</evidence>
<feature type="compositionally biased region" description="Basic and acidic residues" evidence="1">
    <location>
        <begin position="104"/>
        <end position="118"/>
    </location>
</feature>
<feature type="compositionally biased region" description="Basic residues" evidence="1">
    <location>
        <begin position="194"/>
        <end position="205"/>
    </location>
</feature>
<comment type="caution">
    <text evidence="2">The sequence shown here is derived from an EMBL/GenBank/DDBJ whole genome shotgun (WGS) entry which is preliminary data.</text>
</comment>
<accession>A0AA39M3M3</accession>
<feature type="compositionally biased region" description="Basic and acidic residues" evidence="1">
    <location>
        <begin position="30"/>
        <end position="42"/>
    </location>
</feature>
<feature type="compositionally biased region" description="Pro residues" evidence="1">
    <location>
        <begin position="173"/>
        <end position="182"/>
    </location>
</feature>
<feature type="region of interest" description="Disordered" evidence="1">
    <location>
        <begin position="168"/>
        <end position="218"/>
    </location>
</feature>
<evidence type="ECO:0000313" key="2">
    <source>
        <dbReference type="EMBL" id="KAK0419523.1"/>
    </source>
</evidence>
<dbReference type="EMBL" id="JAUCMV010000002">
    <property type="protein sequence ID" value="KAK0419523.1"/>
    <property type="molecule type" value="Genomic_DNA"/>
</dbReference>
<feature type="compositionally biased region" description="Basic residues" evidence="1">
    <location>
        <begin position="43"/>
        <end position="57"/>
    </location>
</feature>
<gene>
    <name evidence="2" type="ORF">QR680_014188</name>
</gene>
<protein>
    <submittedName>
        <fullName evidence="2">Uncharacterized protein</fullName>
    </submittedName>
</protein>
<feature type="region of interest" description="Disordered" evidence="1">
    <location>
        <begin position="1"/>
        <end position="20"/>
    </location>
</feature>
<dbReference type="AlphaFoldDB" id="A0AA39M3M3"/>
<name>A0AA39M3M3_9BILA</name>
<reference evidence="2" key="1">
    <citation type="submission" date="2023-06" db="EMBL/GenBank/DDBJ databases">
        <title>Genomic analysis of the entomopathogenic nematode Steinernema hermaphroditum.</title>
        <authorList>
            <person name="Schwarz E.M."/>
            <person name="Heppert J.K."/>
            <person name="Baniya A."/>
            <person name="Schwartz H.T."/>
            <person name="Tan C.-H."/>
            <person name="Antoshechkin I."/>
            <person name="Sternberg P.W."/>
            <person name="Goodrich-Blair H."/>
            <person name="Dillman A.R."/>
        </authorList>
    </citation>
    <scope>NUCLEOTIDE SEQUENCE</scope>
    <source>
        <strain evidence="2">PS9179</strain>
        <tissue evidence="2">Whole animal</tissue>
    </source>
</reference>
<sequence>MSWHKEDSSSAEGGAPSNVKTTCEKAWHVFLEQKHKENERTRRMLNGRKKDSRRGRRRQDSEVSKSDVEKEREVSQTDRARTDSGRDHDDKEKEKSRRGRRRSEKNSKEKESKEKDCKGQSVEGFQDSEPQLQLDKEAPKPARPNPILAIPRIEDLLMDCNIRANHLRNLKPANPPATPSPLPLKNSPSYLATHPKRNRSRSPSRMKRDTSPGWNPFSSPRLVNTPALFSDCSYQQTPSLVSPLGGSRQPHFVYPTPPPSAASCACCRDTNEQADYFRFQNPAGLPLPNHPYLPPTPTSNPFETDMDQRSPYLNNMVNFQNQPGAPVYPIQRSASASSAGPYGLHRSPFQFPIWGIHMAPSIVGRNYPEEITDCDGQDPLSPPAQPLVPAVSRYTEELDRIWNPPELQYPTLESIVLLLVNKAVDPNLKVQIQSICTRTNVSTNLQTVRRNLSESFLAATLEALDYTYNEYDGFRWRTTVLVRKLANYWPTAVQKAAEKFVSEELRLFEEPQQAVRVLASFVAERYGAPIGNGLTNEDFYVQLVGPRGTPPFSRGDVVQVGDGGGRIFSMFRLSRNQTQRELNRRRYYESSNQKLSEALLSLKDDCLSDAYSTSQLAKLIFERTVDAMPFTAYLVATAIASNNVPLFWESSNTEAVLRVATPVNVRLCPNPTATTNVDFNIVVAL</sequence>
<proteinExistence type="predicted"/>
<feature type="compositionally biased region" description="Basic and acidic residues" evidence="1">
    <location>
        <begin position="58"/>
        <end position="95"/>
    </location>
</feature>
<keyword evidence="3" id="KW-1185">Reference proteome</keyword>